<evidence type="ECO:0000313" key="3">
    <source>
        <dbReference type="Proteomes" id="UP000257109"/>
    </source>
</evidence>
<protein>
    <recommendedName>
        <fullName evidence="1">Reverse transcriptase Ty1/copia-type domain-containing protein</fullName>
    </recommendedName>
</protein>
<accession>A0A371G0W9</accession>
<dbReference type="InterPro" id="IPR013103">
    <property type="entry name" value="RVT_2"/>
</dbReference>
<dbReference type="EMBL" id="QJKJ01007131">
    <property type="protein sequence ID" value="RDX84162.1"/>
    <property type="molecule type" value="Genomic_DNA"/>
</dbReference>
<sequence length="123" mass="14434">MFINKLIILSTKPILFSSQHVLAFLVEILRKYANSRSLIMDYDKHNEIDLQKLLPYEKHMGSNNLVILIVLVYVNDLIVVGNNENVIEDFKRYFSICFYMIDLRNFKYFLGLEVARGPQGIFL</sequence>
<evidence type="ECO:0000313" key="2">
    <source>
        <dbReference type="EMBL" id="RDX84162.1"/>
    </source>
</evidence>
<keyword evidence="3" id="KW-1185">Reference proteome</keyword>
<organism evidence="2 3">
    <name type="scientific">Mucuna pruriens</name>
    <name type="common">Velvet bean</name>
    <name type="synonym">Dolichos pruriens</name>
    <dbReference type="NCBI Taxonomy" id="157652"/>
    <lineage>
        <taxon>Eukaryota</taxon>
        <taxon>Viridiplantae</taxon>
        <taxon>Streptophyta</taxon>
        <taxon>Embryophyta</taxon>
        <taxon>Tracheophyta</taxon>
        <taxon>Spermatophyta</taxon>
        <taxon>Magnoliopsida</taxon>
        <taxon>eudicotyledons</taxon>
        <taxon>Gunneridae</taxon>
        <taxon>Pentapetalae</taxon>
        <taxon>rosids</taxon>
        <taxon>fabids</taxon>
        <taxon>Fabales</taxon>
        <taxon>Fabaceae</taxon>
        <taxon>Papilionoideae</taxon>
        <taxon>50 kb inversion clade</taxon>
        <taxon>NPAAA clade</taxon>
        <taxon>indigoferoid/millettioid clade</taxon>
        <taxon>Phaseoleae</taxon>
        <taxon>Mucuna</taxon>
    </lineage>
</organism>
<comment type="caution">
    <text evidence="2">The sequence shown here is derived from an EMBL/GenBank/DDBJ whole genome shotgun (WGS) entry which is preliminary data.</text>
</comment>
<reference evidence="2" key="1">
    <citation type="submission" date="2018-05" db="EMBL/GenBank/DDBJ databases">
        <title>Draft genome of Mucuna pruriens seed.</title>
        <authorList>
            <person name="Nnadi N.E."/>
            <person name="Vos R."/>
            <person name="Hasami M.H."/>
            <person name="Devisetty U.K."/>
            <person name="Aguiy J.C."/>
        </authorList>
    </citation>
    <scope>NUCLEOTIDE SEQUENCE [LARGE SCALE GENOMIC DNA]</scope>
    <source>
        <strain evidence="2">JCA_2017</strain>
    </source>
</reference>
<dbReference type="Proteomes" id="UP000257109">
    <property type="component" value="Unassembled WGS sequence"/>
</dbReference>
<proteinExistence type="predicted"/>
<gene>
    <name evidence="2" type="ORF">CR513_34834</name>
</gene>
<name>A0A371G0W9_MUCPR</name>
<dbReference type="Pfam" id="PF07727">
    <property type="entry name" value="RVT_2"/>
    <property type="match status" value="1"/>
</dbReference>
<dbReference type="AlphaFoldDB" id="A0A371G0W9"/>
<feature type="domain" description="Reverse transcriptase Ty1/copia-type" evidence="1">
    <location>
        <begin position="47"/>
        <end position="121"/>
    </location>
</feature>
<feature type="non-terminal residue" evidence="2">
    <location>
        <position position="1"/>
    </location>
</feature>
<evidence type="ECO:0000259" key="1">
    <source>
        <dbReference type="Pfam" id="PF07727"/>
    </source>
</evidence>